<accession>A0A1Q9BQI9</accession>
<evidence type="ECO:0000313" key="2">
    <source>
        <dbReference type="Proteomes" id="UP000186817"/>
    </source>
</evidence>
<keyword evidence="2" id="KW-1185">Reference proteome</keyword>
<organism evidence="1 2">
    <name type="scientific">Symbiodinium microadriaticum</name>
    <name type="common">Dinoflagellate</name>
    <name type="synonym">Zooxanthella microadriatica</name>
    <dbReference type="NCBI Taxonomy" id="2951"/>
    <lineage>
        <taxon>Eukaryota</taxon>
        <taxon>Sar</taxon>
        <taxon>Alveolata</taxon>
        <taxon>Dinophyceae</taxon>
        <taxon>Suessiales</taxon>
        <taxon>Symbiodiniaceae</taxon>
        <taxon>Symbiodinium</taxon>
    </lineage>
</organism>
<name>A0A1Q9BQI9_SYMMI</name>
<dbReference type="EMBL" id="LSRX01006889">
    <property type="protein sequence ID" value="OLP72935.1"/>
    <property type="molecule type" value="Genomic_DNA"/>
</dbReference>
<dbReference type="OrthoDB" id="411785at2759"/>
<comment type="caution">
    <text evidence="1">The sequence shown here is derived from an EMBL/GenBank/DDBJ whole genome shotgun (WGS) entry which is preliminary data.</text>
</comment>
<reference evidence="1 2" key="1">
    <citation type="submission" date="2016-02" db="EMBL/GenBank/DDBJ databases">
        <title>Genome analysis of coral dinoflagellate symbionts highlights evolutionary adaptations to a symbiotic lifestyle.</title>
        <authorList>
            <person name="Aranda M."/>
            <person name="Li Y."/>
            <person name="Liew Y.J."/>
            <person name="Baumgarten S."/>
            <person name="Simakov O."/>
            <person name="Wilson M."/>
            <person name="Piel J."/>
            <person name="Ashoor H."/>
            <person name="Bougouffa S."/>
            <person name="Bajic V.B."/>
            <person name="Ryu T."/>
            <person name="Ravasi T."/>
            <person name="Bayer T."/>
            <person name="Micklem G."/>
            <person name="Kim H."/>
            <person name="Bhak J."/>
            <person name="Lajeunesse T.C."/>
            <person name="Voolstra C.R."/>
        </authorList>
    </citation>
    <scope>NUCLEOTIDE SEQUENCE [LARGE SCALE GENOMIC DNA]</scope>
    <source>
        <strain evidence="1 2">CCMP2467</strain>
    </source>
</reference>
<dbReference type="Proteomes" id="UP000186817">
    <property type="component" value="Unassembled WGS sequence"/>
</dbReference>
<proteinExistence type="predicted"/>
<gene>
    <name evidence="1" type="ORF">AK812_SmicGene48015</name>
</gene>
<protein>
    <submittedName>
        <fullName evidence="1">Uncharacterized protein</fullName>
    </submittedName>
</protein>
<dbReference type="AlphaFoldDB" id="A0A1Q9BQI9"/>
<evidence type="ECO:0000313" key="1">
    <source>
        <dbReference type="EMBL" id="OLP72935.1"/>
    </source>
</evidence>
<sequence length="46" mass="5502">MRRSYWEEYHENSDLSHEWFLEPRKCLEVLLPTVQTVCASQSSSTK</sequence>
<feature type="non-terminal residue" evidence="1">
    <location>
        <position position="46"/>
    </location>
</feature>